<dbReference type="Pfam" id="PF12796">
    <property type="entry name" value="Ank_2"/>
    <property type="match status" value="1"/>
</dbReference>
<dbReference type="HOGENOM" id="CLU_000134_18_9_1"/>
<dbReference type="Proteomes" id="UP000011087">
    <property type="component" value="Unassembled WGS sequence"/>
</dbReference>
<feature type="repeat" description="ANK" evidence="3">
    <location>
        <begin position="16"/>
        <end position="48"/>
    </location>
</feature>
<accession>A0A0C3TSJ8</accession>
<feature type="repeat" description="ANK" evidence="3">
    <location>
        <begin position="82"/>
        <end position="114"/>
    </location>
</feature>
<dbReference type="Gene3D" id="1.25.40.20">
    <property type="entry name" value="Ankyrin repeat-containing domain"/>
    <property type="match status" value="2"/>
</dbReference>
<dbReference type="SMART" id="SM00248">
    <property type="entry name" value="ANK"/>
    <property type="match status" value="3"/>
</dbReference>
<protein>
    <submittedName>
        <fullName evidence="4">Uncharacterized protein</fullName>
    </submittedName>
</protein>
<dbReference type="PANTHER" id="PTHR24171:SF9">
    <property type="entry name" value="ANKYRIN REPEAT DOMAIN-CONTAINING PROTEIN 39"/>
    <property type="match status" value="1"/>
</dbReference>
<dbReference type="Pfam" id="PF00023">
    <property type="entry name" value="Ank"/>
    <property type="match status" value="1"/>
</dbReference>
<dbReference type="SUPFAM" id="SSF48403">
    <property type="entry name" value="Ankyrin repeat"/>
    <property type="match status" value="1"/>
</dbReference>
<dbReference type="PaxDb" id="55529-EKX46886"/>
<dbReference type="STRING" id="905079.L1JEH6"/>
<evidence type="ECO:0000313" key="4">
    <source>
        <dbReference type="EnsemblProtists" id="EKX46886"/>
    </source>
</evidence>
<keyword evidence="1" id="KW-0677">Repeat</keyword>
<evidence type="ECO:0000256" key="1">
    <source>
        <dbReference type="ARBA" id="ARBA00022737"/>
    </source>
</evidence>
<reference evidence="5" key="1">
    <citation type="journal article" date="2012" name="Nature">
        <title>Algal genomes reveal evolutionary mosaicism and the fate of nucleomorphs.</title>
        <authorList>
            <consortium name="DOE Joint Genome Institute"/>
            <person name="Curtis B.A."/>
            <person name="Tanifuji G."/>
            <person name="Burki F."/>
            <person name="Gruber A."/>
            <person name="Irimia M."/>
            <person name="Maruyama S."/>
            <person name="Arias M.C."/>
            <person name="Ball S.G."/>
            <person name="Gile G.H."/>
            <person name="Hirakawa Y."/>
            <person name="Hopkins J.F."/>
            <person name="Kuo A."/>
            <person name="Rensing S.A."/>
            <person name="Schmutz J."/>
            <person name="Symeonidi A."/>
            <person name="Elias M."/>
            <person name="Eveleigh R.J."/>
            <person name="Herman E.K."/>
            <person name="Klute M.J."/>
            <person name="Nakayama T."/>
            <person name="Obornik M."/>
            <person name="Reyes-Prieto A."/>
            <person name="Armbrust E.V."/>
            <person name="Aves S.J."/>
            <person name="Beiko R.G."/>
            <person name="Coutinho P."/>
            <person name="Dacks J.B."/>
            <person name="Durnford D.G."/>
            <person name="Fast N.M."/>
            <person name="Green B.R."/>
            <person name="Grisdale C.J."/>
            <person name="Hempel F."/>
            <person name="Henrissat B."/>
            <person name="Hoppner M.P."/>
            <person name="Ishida K."/>
            <person name="Kim E."/>
            <person name="Koreny L."/>
            <person name="Kroth P.G."/>
            <person name="Liu Y."/>
            <person name="Malik S.B."/>
            <person name="Maier U.G."/>
            <person name="McRose D."/>
            <person name="Mock T."/>
            <person name="Neilson J.A."/>
            <person name="Onodera N.T."/>
            <person name="Poole A.M."/>
            <person name="Pritham E.J."/>
            <person name="Richards T.A."/>
            <person name="Rocap G."/>
            <person name="Roy S.W."/>
            <person name="Sarai C."/>
            <person name="Schaack S."/>
            <person name="Shirato S."/>
            <person name="Slamovits C.H."/>
            <person name="Spencer D.F."/>
            <person name="Suzuki S."/>
            <person name="Worden A.Z."/>
            <person name="Zauner S."/>
            <person name="Barry K."/>
            <person name="Bell C."/>
            <person name="Bharti A.K."/>
            <person name="Crow J.A."/>
            <person name="Grimwood J."/>
            <person name="Kramer R."/>
            <person name="Lindquist E."/>
            <person name="Lucas S."/>
            <person name="Salamov A."/>
            <person name="McFadden G.I."/>
            <person name="Lane C.E."/>
            <person name="Keeling P.J."/>
            <person name="Gray M.W."/>
            <person name="Grigoriev I.V."/>
            <person name="Archibald J.M."/>
        </authorList>
    </citation>
    <scope>NUCLEOTIDE SEQUENCE</scope>
    <source>
        <strain evidence="5">CCMP2712</strain>
    </source>
</reference>
<reference evidence="5" key="2">
    <citation type="submission" date="2012-11" db="EMBL/GenBank/DDBJ databases">
        <authorList>
            <person name="Kuo A."/>
            <person name="Curtis B.A."/>
            <person name="Tanifuji G."/>
            <person name="Burki F."/>
            <person name="Gruber A."/>
            <person name="Irimia M."/>
            <person name="Maruyama S."/>
            <person name="Arias M.C."/>
            <person name="Ball S.G."/>
            <person name="Gile G.H."/>
            <person name="Hirakawa Y."/>
            <person name="Hopkins J.F."/>
            <person name="Rensing S.A."/>
            <person name="Schmutz J."/>
            <person name="Symeonidi A."/>
            <person name="Elias M."/>
            <person name="Eveleigh R.J."/>
            <person name="Herman E.K."/>
            <person name="Klute M.J."/>
            <person name="Nakayama T."/>
            <person name="Obornik M."/>
            <person name="Reyes-Prieto A."/>
            <person name="Armbrust E.V."/>
            <person name="Aves S.J."/>
            <person name="Beiko R.G."/>
            <person name="Coutinho P."/>
            <person name="Dacks J.B."/>
            <person name="Durnford D.G."/>
            <person name="Fast N.M."/>
            <person name="Green B.R."/>
            <person name="Grisdale C."/>
            <person name="Hempe F."/>
            <person name="Henrissat B."/>
            <person name="Hoppner M.P."/>
            <person name="Ishida K.-I."/>
            <person name="Kim E."/>
            <person name="Koreny L."/>
            <person name="Kroth P.G."/>
            <person name="Liu Y."/>
            <person name="Malik S.-B."/>
            <person name="Maier U.G."/>
            <person name="McRose D."/>
            <person name="Mock T."/>
            <person name="Neilson J.A."/>
            <person name="Onodera N.T."/>
            <person name="Poole A.M."/>
            <person name="Pritham E.J."/>
            <person name="Richards T.A."/>
            <person name="Rocap G."/>
            <person name="Roy S.W."/>
            <person name="Sarai C."/>
            <person name="Schaack S."/>
            <person name="Shirato S."/>
            <person name="Slamovits C.H."/>
            <person name="Spencer D.F."/>
            <person name="Suzuki S."/>
            <person name="Worden A.Z."/>
            <person name="Zauner S."/>
            <person name="Barry K."/>
            <person name="Bell C."/>
            <person name="Bharti A.K."/>
            <person name="Crow J.A."/>
            <person name="Grimwood J."/>
            <person name="Kramer R."/>
            <person name="Lindquist E."/>
            <person name="Lucas S."/>
            <person name="Salamov A."/>
            <person name="McFadden G.I."/>
            <person name="Lane C.E."/>
            <person name="Keeling P.J."/>
            <person name="Gray M.W."/>
            <person name="Grigoriev I.V."/>
            <person name="Archibald J.M."/>
        </authorList>
    </citation>
    <scope>NUCLEOTIDE SEQUENCE</scope>
    <source>
        <strain evidence="5">CCMP2712</strain>
    </source>
</reference>
<dbReference type="InterPro" id="IPR036770">
    <property type="entry name" value="Ankyrin_rpt-contain_sf"/>
</dbReference>
<dbReference type="PROSITE" id="PS50088">
    <property type="entry name" value="ANK_REPEAT"/>
    <property type="match status" value="2"/>
</dbReference>
<organism evidence="4 5">
    <name type="scientific">Guillardia theta (strain CCMP2712)</name>
    <name type="common">Cryptophyte</name>
    <dbReference type="NCBI Taxonomy" id="905079"/>
    <lineage>
        <taxon>Eukaryota</taxon>
        <taxon>Cryptophyceae</taxon>
        <taxon>Pyrenomonadales</taxon>
        <taxon>Geminigeraceae</taxon>
        <taxon>Guillardia</taxon>
    </lineage>
</organism>
<dbReference type="PANTHER" id="PTHR24171">
    <property type="entry name" value="ANKYRIN REPEAT DOMAIN-CONTAINING PROTEIN 39-RELATED"/>
    <property type="match status" value="1"/>
</dbReference>
<evidence type="ECO:0000256" key="3">
    <source>
        <dbReference type="PROSITE-ProRule" id="PRU00023"/>
    </source>
</evidence>
<evidence type="ECO:0000313" key="5">
    <source>
        <dbReference type="Proteomes" id="UP000011087"/>
    </source>
</evidence>
<sequence length="135" mass="14929">MLQAGANVNYVDDETGGSQPIHFASMVDRQDILEYLLMNGADVNASTFYKVSPLHFAANSGQVLNCESLVRFGGHINAVCDHGRTPLHEAAFQGYNYTCAKLLQLGADPWIRSIQNDTALNFAERRFQCETSMLL</sequence>
<dbReference type="EnsemblProtists" id="EKX46886">
    <property type="protein sequence ID" value="EKX46886"/>
    <property type="gene ID" value="GUITHDRAFT_41660"/>
</dbReference>
<evidence type="ECO:0000256" key="2">
    <source>
        <dbReference type="ARBA" id="ARBA00023043"/>
    </source>
</evidence>
<proteinExistence type="predicted"/>
<dbReference type="eggNOG" id="KOG4177">
    <property type="taxonomic scope" value="Eukaryota"/>
</dbReference>
<keyword evidence="5" id="KW-1185">Reference proteome</keyword>
<dbReference type="InterPro" id="IPR002110">
    <property type="entry name" value="Ankyrin_rpt"/>
</dbReference>
<name>A0A0C3TSJ8_GUITC</name>
<keyword evidence="2 3" id="KW-0040">ANK repeat</keyword>
<dbReference type="OrthoDB" id="194358at2759"/>
<dbReference type="PROSITE" id="PS50297">
    <property type="entry name" value="ANK_REP_REGION"/>
    <property type="match status" value="2"/>
</dbReference>
<reference evidence="4" key="3">
    <citation type="submission" date="2015-06" db="UniProtKB">
        <authorList>
            <consortium name="EnsemblProtists"/>
        </authorList>
    </citation>
    <scope>IDENTIFICATION</scope>
</reference>